<reference evidence="1 2" key="1">
    <citation type="submission" date="2016-12" db="EMBL/GenBank/DDBJ databases">
        <title>Trade-off between light-utilization and light-protection in marine flavobacteria.</title>
        <authorList>
            <person name="Kumagai Y."/>
            <person name="Yoshizawa S."/>
            <person name="Kogure K."/>
            <person name="Iwasaki W."/>
        </authorList>
    </citation>
    <scope>NUCLEOTIDE SEQUENCE [LARGE SCALE GENOMIC DNA]</scope>
    <source>
        <strain evidence="1 2">KCTC 12100</strain>
    </source>
</reference>
<gene>
    <name evidence="1" type="ORF">BTO14_08135</name>
</gene>
<sequence length="195" mass="23283">MKKIFLVVIVSITCLNYSFSQELQDGEKRWSTDKKLALNDFKIKTSDNNNQNVYSQFVISYSAKGFDFLKKNLNKNVENLFSGNASWIDTSNVKNIDKQIEFQQMQFDLAEIHARKFRQQLFLKKWKITRGFDILKKLSNKIMAEFSEQRMILIKETEGGINKEKLLEWKEKISKDLKELYEFRFENKKKIKRKK</sequence>
<proteinExistence type="predicted"/>
<keyword evidence="2" id="KW-1185">Reference proteome</keyword>
<dbReference type="OrthoDB" id="1121656at2"/>
<accession>A0A2P6CFP6</accession>
<evidence type="ECO:0000313" key="1">
    <source>
        <dbReference type="EMBL" id="PQJ73727.1"/>
    </source>
</evidence>
<name>A0A2P6CFP6_9FLAO</name>
<organism evidence="1 2">
    <name type="scientific">Polaribacter butkevichii</name>
    <dbReference type="NCBI Taxonomy" id="218490"/>
    <lineage>
        <taxon>Bacteria</taxon>
        <taxon>Pseudomonadati</taxon>
        <taxon>Bacteroidota</taxon>
        <taxon>Flavobacteriia</taxon>
        <taxon>Flavobacteriales</taxon>
        <taxon>Flavobacteriaceae</taxon>
    </lineage>
</organism>
<comment type="caution">
    <text evidence="1">The sequence shown here is derived from an EMBL/GenBank/DDBJ whole genome shotgun (WGS) entry which is preliminary data.</text>
</comment>
<dbReference type="EMBL" id="MSCK01000001">
    <property type="protein sequence ID" value="PQJ73727.1"/>
    <property type="molecule type" value="Genomic_DNA"/>
</dbReference>
<evidence type="ECO:0000313" key="2">
    <source>
        <dbReference type="Proteomes" id="UP000247345"/>
    </source>
</evidence>
<protein>
    <submittedName>
        <fullName evidence="1">Uncharacterized protein</fullName>
    </submittedName>
</protein>
<dbReference type="Proteomes" id="UP000247345">
    <property type="component" value="Unassembled WGS sequence"/>
</dbReference>
<dbReference type="RefSeq" id="WP_146105265.1">
    <property type="nucleotide sequence ID" value="NZ_CP150661.1"/>
</dbReference>
<dbReference type="AlphaFoldDB" id="A0A2P6CFP6"/>